<feature type="compositionally biased region" description="Low complexity" evidence="1">
    <location>
        <begin position="112"/>
        <end position="124"/>
    </location>
</feature>
<feature type="region of interest" description="Disordered" evidence="1">
    <location>
        <begin position="74"/>
        <end position="151"/>
    </location>
</feature>
<feature type="compositionally biased region" description="Low complexity" evidence="1">
    <location>
        <begin position="74"/>
        <end position="89"/>
    </location>
</feature>
<proteinExistence type="predicted"/>
<dbReference type="EMBL" id="JAAAXW010000006">
    <property type="protein sequence ID" value="KAF9551202.1"/>
    <property type="molecule type" value="Genomic_DNA"/>
</dbReference>
<feature type="compositionally biased region" description="Low complexity" evidence="1">
    <location>
        <begin position="21"/>
        <end position="59"/>
    </location>
</feature>
<organism evidence="2 3">
    <name type="scientific">Mortierella hygrophila</name>
    <dbReference type="NCBI Taxonomy" id="979708"/>
    <lineage>
        <taxon>Eukaryota</taxon>
        <taxon>Fungi</taxon>
        <taxon>Fungi incertae sedis</taxon>
        <taxon>Mucoromycota</taxon>
        <taxon>Mortierellomycotina</taxon>
        <taxon>Mortierellomycetes</taxon>
        <taxon>Mortierellales</taxon>
        <taxon>Mortierellaceae</taxon>
        <taxon>Mortierella</taxon>
    </lineage>
</organism>
<dbReference type="Proteomes" id="UP000723463">
    <property type="component" value="Unassembled WGS sequence"/>
</dbReference>
<evidence type="ECO:0000313" key="3">
    <source>
        <dbReference type="Proteomes" id="UP000723463"/>
    </source>
</evidence>
<protein>
    <submittedName>
        <fullName evidence="2">Uncharacterized protein</fullName>
    </submittedName>
</protein>
<comment type="caution">
    <text evidence="2">The sequence shown here is derived from an EMBL/GenBank/DDBJ whole genome shotgun (WGS) entry which is preliminary data.</text>
</comment>
<keyword evidence="3" id="KW-1185">Reference proteome</keyword>
<name>A0A9P6FHK9_9FUNG</name>
<dbReference type="AlphaFoldDB" id="A0A9P6FHK9"/>
<evidence type="ECO:0000313" key="2">
    <source>
        <dbReference type="EMBL" id="KAF9551202.1"/>
    </source>
</evidence>
<feature type="compositionally biased region" description="Polar residues" evidence="1">
    <location>
        <begin position="125"/>
        <end position="135"/>
    </location>
</feature>
<accession>A0A9P6FHK9</accession>
<sequence length="176" mass="17961">MSFLLDVADPSIHFHARQGCNSPSPSTSPSKTPSINPIDAAATSSSSSSSSKDAKSSISGRPISALTSRLGAIATASSTSSSTPSSTSSNNHLGVPTSSMFSAMSKMIRQVSASTTPMASSPPSGANTPDASTAHVSDPFHRATPMSTIGSALSSPWMKPSVCDDDHMNKLVSFQL</sequence>
<feature type="compositionally biased region" description="Polar residues" evidence="1">
    <location>
        <begin position="90"/>
        <end position="102"/>
    </location>
</feature>
<evidence type="ECO:0000256" key="1">
    <source>
        <dbReference type="SAM" id="MobiDB-lite"/>
    </source>
</evidence>
<gene>
    <name evidence="2" type="ORF">EC957_010088</name>
</gene>
<reference evidence="2" key="1">
    <citation type="journal article" date="2020" name="Fungal Divers.">
        <title>Resolving the Mortierellaceae phylogeny through synthesis of multi-gene phylogenetics and phylogenomics.</title>
        <authorList>
            <person name="Vandepol N."/>
            <person name="Liber J."/>
            <person name="Desiro A."/>
            <person name="Na H."/>
            <person name="Kennedy M."/>
            <person name="Barry K."/>
            <person name="Grigoriev I.V."/>
            <person name="Miller A.N."/>
            <person name="O'Donnell K."/>
            <person name="Stajich J.E."/>
            <person name="Bonito G."/>
        </authorList>
    </citation>
    <scope>NUCLEOTIDE SEQUENCE</scope>
    <source>
        <strain evidence="2">NRRL 2591</strain>
    </source>
</reference>
<feature type="region of interest" description="Disordered" evidence="1">
    <location>
        <begin position="15"/>
        <end position="62"/>
    </location>
</feature>